<feature type="repeat" description="Pumilio" evidence="5">
    <location>
        <begin position="267"/>
        <end position="303"/>
    </location>
</feature>
<dbReference type="PANTHER" id="PTHR12537:SF129">
    <property type="entry name" value="PUMILIO HOMOLOG 15-LIKE"/>
    <property type="match status" value="1"/>
</dbReference>
<dbReference type="EMBL" id="CP093348">
    <property type="protein sequence ID" value="WOH04784.1"/>
    <property type="molecule type" value="Genomic_DNA"/>
</dbReference>
<sequence>MEPNNNNNNINNRFLGFVNPNEPDNNMYPMSVPLALPESLLDDFTRMNLNLSPYPPHQSQDNHVHVGTGSFPGINANNNFRHHVLESPRVVLDSPTDVERMRLEAAVRAQAQMRHLLYLQNNNINMNVVNNSRFMYNGHVPNAMTNGFEAPVVRMNRNNDYAGFLAANNNVIMRDNGRYNVDDPFMFNYLMNNGDGIVSTNNVVSTNNNFRGNRPLTLQREQMLRFTSMEEVRGSVYKLTKDQAGCKFLGEKIQKGKPEDVEMIFAEIKDHVRALMVDQIGNYVIQKLFEFCNQEQMNKMLMSVISDSRSLLSMCLDTHGTRAVQKMVENLKTPNQMSLFVSVLKQITLPLIKSVNGHHVIQNCLTFFTDKEHIKPILEVVAEHCIEIAMDKSGCCALQHCVGYAEGVYKKRLADQITSNALVLAEHAFGNYVVQFILGLGLPQYTTDILRQLEGNFVYLAMNKYGSNVVEKCLKESTEDQISEIISELVYSKDFLMLLQDQYGNYVAQSALEFAKDKQKVILVHAIQEHYPFIHSHPHGKRVLSRVKALSKNHA</sequence>
<feature type="repeat" description="Pumilio" evidence="5">
    <location>
        <begin position="304"/>
        <end position="342"/>
    </location>
</feature>
<dbReference type="Gramene" id="KZM90660">
    <property type="protein sequence ID" value="KZM90660"/>
    <property type="gene ID" value="DCAR_021975"/>
</dbReference>
<dbReference type="InterPro" id="IPR033712">
    <property type="entry name" value="Pumilio_RNA-bd"/>
</dbReference>
<dbReference type="InterPro" id="IPR033133">
    <property type="entry name" value="PUM-HD"/>
</dbReference>
<dbReference type="Pfam" id="PF00806">
    <property type="entry name" value="PUF"/>
    <property type="match status" value="1"/>
</dbReference>
<evidence type="ECO:0000313" key="7">
    <source>
        <dbReference type="EMBL" id="KZM90660.1"/>
    </source>
</evidence>
<feature type="domain" description="PUM-HD" evidence="6">
    <location>
        <begin position="205"/>
        <end position="551"/>
    </location>
</feature>
<proteinExistence type="predicted"/>
<name>A0A161ZUZ8_DAUCS</name>
<protein>
    <recommendedName>
        <fullName evidence="6">PUM-HD domain-containing protein</fullName>
    </recommendedName>
</protein>
<keyword evidence="3" id="KW-0694">RNA-binding</keyword>
<dbReference type="GO" id="GO:0006417">
    <property type="term" value="P:regulation of translation"/>
    <property type="evidence" value="ECO:0007669"/>
    <property type="project" value="UniProtKB-KW"/>
</dbReference>
<feature type="repeat" description="Pumilio" evidence="5">
    <location>
        <begin position="416"/>
        <end position="451"/>
    </location>
</feature>
<dbReference type="CDD" id="cd07920">
    <property type="entry name" value="Pumilio"/>
    <property type="match status" value="1"/>
</dbReference>
<dbReference type="Proteomes" id="UP000077755">
    <property type="component" value="Chromosome 6"/>
</dbReference>
<feature type="repeat" description="Pumilio" evidence="5">
    <location>
        <begin position="488"/>
        <end position="525"/>
    </location>
</feature>
<dbReference type="InterPro" id="IPR016024">
    <property type="entry name" value="ARM-type_fold"/>
</dbReference>
<dbReference type="PROSITE" id="PS50303">
    <property type="entry name" value="PUM_HD"/>
    <property type="match status" value="1"/>
</dbReference>
<dbReference type="EMBL" id="LNRQ01000006">
    <property type="protein sequence ID" value="KZM90660.1"/>
    <property type="molecule type" value="Genomic_DNA"/>
</dbReference>
<keyword evidence="1" id="KW-0677">Repeat</keyword>
<dbReference type="PANTHER" id="PTHR12537">
    <property type="entry name" value="RNA BINDING PROTEIN PUMILIO-RELATED"/>
    <property type="match status" value="1"/>
</dbReference>
<reference evidence="8" key="2">
    <citation type="submission" date="2022-03" db="EMBL/GenBank/DDBJ databases">
        <title>Draft title - Genomic analysis of global carrot germplasm unveils the trajectory of domestication and the origin of high carotenoid orange carrot.</title>
        <authorList>
            <person name="Iorizzo M."/>
            <person name="Ellison S."/>
            <person name="Senalik D."/>
            <person name="Macko-Podgorni A."/>
            <person name="Grzebelus D."/>
            <person name="Bostan H."/>
            <person name="Rolling W."/>
            <person name="Curaba J."/>
            <person name="Simon P."/>
        </authorList>
    </citation>
    <scope>NUCLEOTIDE SEQUENCE</scope>
    <source>
        <tissue evidence="8">Leaf</tissue>
    </source>
</reference>
<comment type="function">
    <text evidence="4">Sequence-specific RNA-binding protein that regulates translation and mRNA stability by binding the 3'-UTR of target mRNAs.</text>
</comment>
<keyword evidence="9" id="KW-1185">Reference proteome</keyword>
<dbReference type="GO" id="GO:0003729">
    <property type="term" value="F:mRNA binding"/>
    <property type="evidence" value="ECO:0007669"/>
    <property type="project" value="TreeGrafter"/>
</dbReference>
<accession>A0A161ZUZ8</accession>
<feature type="repeat" description="Pumilio" evidence="5">
    <location>
        <begin position="379"/>
        <end position="415"/>
    </location>
</feature>
<evidence type="ECO:0000256" key="3">
    <source>
        <dbReference type="ARBA" id="ARBA00022884"/>
    </source>
</evidence>
<dbReference type="Pfam" id="PF22493">
    <property type="entry name" value="PUF_NOP9"/>
    <property type="match status" value="1"/>
</dbReference>
<dbReference type="InterPro" id="IPR001313">
    <property type="entry name" value="Pumilio_RNA-bd_rpt"/>
</dbReference>
<evidence type="ECO:0000259" key="6">
    <source>
        <dbReference type="PROSITE" id="PS50303"/>
    </source>
</evidence>
<evidence type="ECO:0000256" key="1">
    <source>
        <dbReference type="ARBA" id="ARBA00022737"/>
    </source>
</evidence>
<keyword evidence="2" id="KW-0810">Translation regulation</keyword>
<dbReference type="KEGG" id="dcr:108226068"/>
<reference evidence="7" key="1">
    <citation type="journal article" date="2016" name="Nat. Genet.">
        <title>A high-quality carrot genome assembly provides new insights into carotenoid accumulation and asterid genome evolution.</title>
        <authorList>
            <person name="Iorizzo M."/>
            <person name="Ellison S."/>
            <person name="Senalik D."/>
            <person name="Zeng P."/>
            <person name="Satapoomin P."/>
            <person name="Huang J."/>
            <person name="Bowman M."/>
            <person name="Iovene M."/>
            <person name="Sanseverino W."/>
            <person name="Cavagnaro P."/>
            <person name="Yildiz M."/>
            <person name="Macko-Podgorni A."/>
            <person name="Moranska E."/>
            <person name="Grzebelus E."/>
            <person name="Grzebelus D."/>
            <person name="Ashrafi H."/>
            <person name="Zheng Z."/>
            <person name="Cheng S."/>
            <person name="Spooner D."/>
            <person name="Van Deynze A."/>
            <person name="Simon P."/>
        </authorList>
    </citation>
    <scope>NUCLEOTIDE SEQUENCE [LARGE SCALE GENOMIC DNA]</scope>
    <source>
        <tissue evidence="7">Leaf</tissue>
    </source>
</reference>
<evidence type="ECO:0000256" key="5">
    <source>
        <dbReference type="PROSITE-ProRule" id="PRU00317"/>
    </source>
</evidence>
<dbReference type="OrthoDB" id="668540at2759"/>
<dbReference type="SMART" id="SM00025">
    <property type="entry name" value="Pumilio"/>
    <property type="match status" value="8"/>
</dbReference>
<dbReference type="Gene3D" id="1.25.10.10">
    <property type="entry name" value="Leucine-rich Repeat Variant"/>
    <property type="match status" value="1"/>
</dbReference>
<evidence type="ECO:0000256" key="2">
    <source>
        <dbReference type="ARBA" id="ARBA00022845"/>
    </source>
</evidence>
<feature type="repeat" description="Pumilio" evidence="5">
    <location>
        <begin position="452"/>
        <end position="487"/>
    </location>
</feature>
<dbReference type="InterPro" id="IPR011989">
    <property type="entry name" value="ARM-like"/>
</dbReference>
<evidence type="ECO:0000313" key="9">
    <source>
        <dbReference type="Proteomes" id="UP000077755"/>
    </source>
</evidence>
<dbReference type="FunFam" id="1.25.10.10:FF:000237">
    <property type="entry name" value="Pumilio homolog 9"/>
    <property type="match status" value="1"/>
</dbReference>
<dbReference type="GO" id="GO:0005737">
    <property type="term" value="C:cytoplasm"/>
    <property type="evidence" value="ECO:0007669"/>
    <property type="project" value="TreeGrafter"/>
</dbReference>
<dbReference type="SUPFAM" id="SSF48371">
    <property type="entry name" value="ARM repeat"/>
    <property type="match status" value="1"/>
</dbReference>
<organism evidence="7">
    <name type="scientific">Daucus carota subsp. sativus</name>
    <name type="common">Carrot</name>
    <dbReference type="NCBI Taxonomy" id="79200"/>
    <lineage>
        <taxon>Eukaryota</taxon>
        <taxon>Viridiplantae</taxon>
        <taxon>Streptophyta</taxon>
        <taxon>Embryophyta</taxon>
        <taxon>Tracheophyta</taxon>
        <taxon>Spermatophyta</taxon>
        <taxon>Magnoliopsida</taxon>
        <taxon>eudicotyledons</taxon>
        <taxon>Gunneridae</taxon>
        <taxon>Pentapetalae</taxon>
        <taxon>asterids</taxon>
        <taxon>campanulids</taxon>
        <taxon>Apiales</taxon>
        <taxon>Apiaceae</taxon>
        <taxon>Apioideae</taxon>
        <taxon>Scandiceae</taxon>
        <taxon>Daucinae</taxon>
        <taxon>Daucus</taxon>
        <taxon>Daucus sect. Daucus</taxon>
    </lineage>
</organism>
<dbReference type="PROSITE" id="PS50302">
    <property type="entry name" value="PUM"/>
    <property type="match status" value="6"/>
</dbReference>
<dbReference type="AlphaFoldDB" id="A0A161ZUZ8"/>
<evidence type="ECO:0000256" key="4">
    <source>
        <dbReference type="ARBA" id="ARBA00058490"/>
    </source>
</evidence>
<dbReference type="OMA" id="FMETINH"/>
<gene>
    <name evidence="7" type="ORF">DCAR_021975</name>
    <name evidence="8" type="ORF">DCAR_0624196</name>
</gene>
<evidence type="ECO:0000313" key="8">
    <source>
        <dbReference type="EMBL" id="WOH04784.1"/>
    </source>
</evidence>